<evidence type="ECO:0000256" key="1">
    <source>
        <dbReference type="ARBA" id="ARBA00023015"/>
    </source>
</evidence>
<dbReference type="AlphaFoldDB" id="A0A917XT23"/>
<dbReference type="PANTHER" id="PTHR30363">
    <property type="entry name" value="HTH-TYPE TRANSCRIPTIONAL REGULATOR SRLR-RELATED"/>
    <property type="match status" value="1"/>
</dbReference>
<protein>
    <submittedName>
        <fullName evidence="5">DeoR family transcriptional regulator</fullName>
    </submittedName>
</protein>
<dbReference type="InterPro" id="IPR037171">
    <property type="entry name" value="NagB/RpiA_transferase-like"/>
</dbReference>
<dbReference type="InterPro" id="IPR036388">
    <property type="entry name" value="WH-like_DNA-bd_sf"/>
</dbReference>
<dbReference type="InterPro" id="IPR011991">
    <property type="entry name" value="ArsR-like_HTH"/>
</dbReference>
<dbReference type="Pfam" id="PF08220">
    <property type="entry name" value="HTH_DeoR"/>
    <property type="match status" value="1"/>
</dbReference>
<proteinExistence type="predicted"/>
<reference evidence="5" key="2">
    <citation type="submission" date="2020-09" db="EMBL/GenBank/DDBJ databases">
        <authorList>
            <person name="Sun Q."/>
            <person name="Ohkuma M."/>
        </authorList>
    </citation>
    <scope>NUCLEOTIDE SEQUENCE</scope>
    <source>
        <strain evidence="5">JCM 17251</strain>
    </source>
</reference>
<dbReference type="SMART" id="SM00420">
    <property type="entry name" value="HTH_DEOR"/>
    <property type="match status" value="1"/>
</dbReference>
<keyword evidence="1" id="KW-0805">Transcription regulation</keyword>
<keyword evidence="3" id="KW-0804">Transcription</keyword>
<evidence type="ECO:0000259" key="4">
    <source>
        <dbReference type="PROSITE" id="PS51000"/>
    </source>
</evidence>
<evidence type="ECO:0000313" key="5">
    <source>
        <dbReference type="EMBL" id="GGN51941.1"/>
    </source>
</evidence>
<keyword evidence="6" id="KW-1185">Reference proteome</keyword>
<dbReference type="GO" id="GO:0003700">
    <property type="term" value="F:DNA-binding transcription factor activity"/>
    <property type="evidence" value="ECO:0007669"/>
    <property type="project" value="InterPro"/>
</dbReference>
<dbReference type="CDD" id="cd00090">
    <property type="entry name" value="HTH_ARSR"/>
    <property type="match status" value="1"/>
</dbReference>
<name>A0A917XT23_9BACI</name>
<dbReference type="SMART" id="SM01134">
    <property type="entry name" value="DeoRC"/>
    <property type="match status" value="1"/>
</dbReference>
<dbReference type="PROSITE" id="PS51000">
    <property type="entry name" value="HTH_DEOR_2"/>
    <property type="match status" value="1"/>
</dbReference>
<dbReference type="InterPro" id="IPR001034">
    <property type="entry name" value="DeoR_HTH"/>
</dbReference>
<dbReference type="Gene3D" id="1.10.10.10">
    <property type="entry name" value="Winged helix-like DNA-binding domain superfamily/Winged helix DNA-binding domain"/>
    <property type="match status" value="1"/>
</dbReference>
<feature type="domain" description="HTH deoR-type" evidence="4">
    <location>
        <begin position="5"/>
        <end position="60"/>
    </location>
</feature>
<dbReference type="Pfam" id="PF00455">
    <property type="entry name" value="DeoRC"/>
    <property type="match status" value="1"/>
</dbReference>
<dbReference type="EMBL" id="BMOS01000003">
    <property type="protein sequence ID" value="GGN51941.1"/>
    <property type="molecule type" value="Genomic_DNA"/>
</dbReference>
<dbReference type="Proteomes" id="UP000624041">
    <property type="component" value="Unassembled WGS sequence"/>
</dbReference>
<dbReference type="InterPro" id="IPR050313">
    <property type="entry name" value="Carb_Metab_HTH_regulators"/>
</dbReference>
<dbReference type="Gene3D" id="3.40.50.1360">
    <property type="match status" value="1"/>
</dbReference>
<keyword evidence="2" id="KW-0238">DNA-binding</keyword>
<sequence>MKMFASERRDKILQLLQDKGRVTVKELASHLDVSEATLRTDLTKMELAGLLKRTHGGAVLSDGTENDRSFSVREKKNIQEKMKIAEKAFELIEDQQCILLDASSTALALARKINESSMRLTVVTSGIQSALELKDNPAITVILVGGVVTNGSTSIEGKLGVSILDHVNIDIMFTSASGYTVENGLTDFNLYEVELKREMVKRSKKVVAIIDYSKIGKTSSSVFATTDEIDVLISEEQISATMLESLQDNNITVM</sequence>
<dbReference type="InterPro" id="IPR036390">
    <property type="entry name" value="WH_DNA-bd_sf"/>
</dbReference>
<evidence type="ECO:0000256" key="3">
    <source>
        <dbReference type="ARBA" id="ARBA00023163"/>
    </source>
</evidence>
<dbReference type="GO" id="GO:0003677">
    <property type="term" value="F:DNA binding"/>
    <property type="evidence" value="ECO:0007669"/>
    <property type="project" value="UniProtKB-KW"/>
</dbReference>
<evidence type="ECO:0000313" key="6">
    <source>
        <dbReference type="Proteomes" id="UP000624041"/>
    </source>
</evidence>
<accession>A0A917XT23</accession>
<dbReference type="PANTHER" id="PTHR30363:SF44">
    <property type="entry name" value="AGA OPERON TRANSCRIPTIONAL REPRESSOR-RELATED"/>
    <property type="match status" value="1"/>
</dbReference>
<organism evidence="5 6">
    <name type="scientific">Oceanobacillus indicireducens</name>
    <dbReference type="NCBI Taxonomy" id="1004261"/>
    <lineage>
        <taxon>Bacteria</taxon>
        <taxon>Bacillati</taxon>
        <taxon>Bacillota</taxon>
        <taxon>Bacilli</taxon>
        <taxon>Bacillales</taxon>
        <taxon>Bacillaceae</taxon>
        <taxon>Oceanobacillus</taxon>
    </lineage>
</organism>
<comment type="caution">
    <text evidence="5">The sequence shown here is derived from an EMBL/GenBank/DDBJ whole genome shotgun (WGS) entry which is preliminary data.</text>
</comment>
<dbReference type="SUPFAM" id="SSF46785">
    <property type="entry name" value="Winged helix' DNA-binding domain"/>
    <property type="match status" value="1"/>
</dbReference>
<gene>
    <name evidence="5" type="ORF">GCM10007971_06980</name>
</gene>
<dbReference type="RefSeq" id="WP_188856035.1">
    <property type="nucleotide sequence ID" value="NZ_BMOS01000003.1"/>
</dbReference>
<dbReference type="InterPro" id="IPR014036">
    <property type="entry name" value="DeoR-like_C"/>
</dbReference>
<reference evidence="5" key="1">
    <citation type="journal article" date="2014" name="Int. J. Syst. Evol. Microbiol.">
        <title>Complete genome sequence of Corynebacterium casei LMG S-19264T (=DSM 44701T), isolated from a smear-ripened cheese.</title>
        <authorList>
            <consortium name="US DOE Joint Genome Institute (JGI-PGF)"/>
            <person name="Walter F."/>
            <person name="Albersmeier A."/>
            <person name="Kalinowski J."/>
            <person name="Ruckert C."/>
        </authorList>
    </citation>
    <scope>NUCLEOTIDE SEQUENCE</scope>
    <source>
        <strain evidence="5">JCM 17251</strain>
    </source>
</reference>
<dbReference type="SUPFAM" id="SSF100950">
    <property type="entry name" value="NagB/RpiA/CoA transferase-like"/>
    <property type="match status" value="1"/>
</dbReference>
<dbReference type="PRINTS" id="PR00037">
    <property type="entry name" value="HTHLACR"/>
</dbReference>
<evidence type="ECO:0000256" key="2">
    <source>
        <dbReference type="ARBA" id="ARBA00023125"/>
    </source>
</evidence>